<evidence type="ECO:0000313" key="1">
    <source>
        <dbReference type="EMBL" id="KAG0716501.1"/>
    </source>
</evidence>
<dbReference type="EMBL" id="JACEEZ010018794">
    <property type="protein sequence ID" value="KAG0716501.1"/>
    <property type="molecule type" value="Genomic_DNA"/>
</dbReference>
<gene>
    <name evidence="1" type="ORF">GWK47_009574</name>
</gene>
<keyword evidence="2" id="KW-1185">Reference proteome</keyword>
<dbReference type="Proteomes" id="UP000770661">
    <property type="component" value="Unassembled WGS sequence"/>
</dbReference>
<protein>
    <recommendedName>
        <fullName evidence="3">Reverse transcriptase domain-containing protein</fullName>
    </recommendedName>
</protein>
<dbReference type="AlphaFoldDB" id="A0A8J4Y497"/>
<sequence>MLAAYVDLKKAFDSVHLIFAESLEVLVMALKALHEEAKPLGLEVSWLKTKVQMAPQLSHLFLKLNSSLKPLLKIPLWLMKFLPGSSFSSTL</sequence>
<comment type="caution">
    <text evidence="1">The sequence shown here is derived from an EMBL/GenBank/DDBJ whole genome shotgun (WGS) entry which is preliminary data.</text>
</comment>
<dbReference type="OrthoDB" id="7480412at2759"/>
<organism evidence="1 2">
    <name type="scientific">Chionoecetes opilio</name>
    <name type="common">Atlantic snow crab</name>
    <name type="synonym">Cancer opilio</name>
    <dbReference type="NCBI Taxonomy" id="41210"/>
    <lineage>
        <taxon>Eukaryota</taxon>
        <taxon>Metazoa</taxon>
        <taxon>Ecdysozoa</taxon>
        <taxon>Arthropoda</taxon>
        <taxon>Crustacea</taxon>
        <taxon>Multicrustacea</taxon>
        <taxon>Malacostraca</taxon>
        <taxon>Eumalacostraca</taxon>
        <taxon>Eucarida</taxon>
        <taxon>Decapoda</taxon>
        <taxon>Pleocyemata</taxon>
        <taxon>Brachyura</taxon>
        <taxon>Eubrachyura</taxon>
        <taxon>Majoidea</taxon>
        <taxon>Majidae</taxon>
        <taxon>Chionoecetes</taxon>
    </lineage>
</organism>
<evidence type="ECO:0008006" key="3">
    <source>
        <dbReference type="Google" id="ProtNLM"/>
    </source>
</evidence>
<accession>A0A8J4Y497</accession>
<name>A0A8J4Y497_CHIOP</name>
<proteinExistence type="predicted"/>
<reference evidence="1" key="1">
    <citation type="submission" date="2020-07" db="EMBL/GenBank/DDBJ databases">
        <title>The High-quality genome of the commercially important snow crab, Chionoecetes opilio.</title>
        <authorList>
            <person name="Jeong J.-H."/>
            <person name="Ryu S."/>
        </authorList>
    </citation>
    <scope>NUCLEOTIDE SEQUENCE</scope>
    <source>
        <strain evidence="1">MADBK_172401_WGS</strain>
        <tissue evidence="1">Digestive gland</tissue>
    </source>
</reference>
<evidence type="ECO:0000313" key="2">
    <source>
        <dbReference type="Proteomes" id="UP000770661"/>
    </source>
</evidence>